<gene>
    <name evidence="1" type="ORF">FN846DRAFT_908616</name>
</gene>
<dbReference type="InParanoid" id="A0A5J5ET74"/>
<dbReference type="AlphaFoldDB" id="A0A5J5ET74"/>
<dbReference type="EMBL" id="VXIS01000134">
    <property type="protein sequence ID" value="KAA8902282.1"/>
    <property type="molecule type" value="Genomic_DNA"/>
</dbReference>
<proteinExistence type="predicted"/>
<reference evidence="1 2" key="1">
    <citation type="submission" date="2019-09" db="EMBL/GenBank/DDBJ databases">
        <title>Draft genome of the ectomycorrhizal ascomycete Sphaerosporella brunnea.</title>
        <authorList>
            <consortium name="DOE Joint Genome Institute"/>
            <person name="Benucci G.M."/>
            <person name="Marozzi G."/>
            <person name="Antonielli L."/>
            <person name="Sanchez S."/>
            <person name="Marco P."/>
            <person name="Wang X."/>
            <person name="Falini L.B."/>
            <person name="Barry K."/>
            <person name="Haridas S."/>
            <person name="Lipzen A."/>
            <person name="Labutti K."/>
            <person name="Grigoriev I.V."/>
            <person name="Murat C."/>
            <person name="Martin F."/>
            <person name="Albertini E."/>
            <person name="Donnini D."/>
            <person name="Bonito G."/>
        </authorList>
    </citation>
    <scope>NUCLEOTIDE SEQUENCE [LARGE SCALE GENOMIC DNA]</scope>
    <source>
        <strain evidence="1 2">Sb_GMNB300</strain>
    </source>
</reference>
<organism evidence="1 2">
    <name type="scientific">Sphaerosporella brunnea</name>
    <dbReference type="NCBI Taxonomy" id="1250544"/>
    <lineage>
        <taxon>Eukaryota</taxon>
        <taxon>Fungi</taxon>
        <taxon>Dikarya</taxon>
        <taxon>Ascomycota</taxon>
        <taxon>Pezizomycotina</taxon>
        <taxon>Pezizomycetes</taxon>
        <taxon>Pezizales</taxon>
        <taxon>Pyronemataceae</taxon>
        <taxon>Sphaerosporella</taxon>
    </lineage>
</organism>
<evidence type="ECO:0000313" key="1">
    <source>
        <dbReference type="EMBL" id="KAA8902282.1"/>
    </source>
</evidence>
<sequence length="154" mass="17286">MSQILLQLRSLYEDLTKCEVLYTLDLEIRNRKKGDQAMDVLLFPATLKMYILHSGLVSATMCLSPSPNKVAEASPLLVFELPFHLPNVMTSLGVTDEDFLQHLTNRRECADEYALAALSSAFTAKHHGINHRQFLQSVATKDVITYGQKSQCNT</sequence>
<dbReference type="Proteomes" id="UP000326924">
    <property type="component" value="Unassembled WGS sequence"/>
</dbReference>
<name>A0A5J5ET74_9PEZI</name>
<evidence type="ECO:0000313" key="2">
    <source>
        <dbReference type="Proteomes" id="UP000326924"/>
    </source>
</evidence>
<protein>
    <submittedName>
        <fullName evidence="1">Uncharacterized protein</fullName>
    </submittedName>
</protein>
<accession>A0A5J5ET74</accession>
<comment type="caution">
    <text evidence="1">The sequence shown here is derived from an EMBL/GenBank/DDBJ whole genome shotgun (WGS) entry which is preliminary data.</text>
</comment>
<keyword evidence="2" id="KW-1185">Reference proteome</keyword>